<evidence type="ECO:0000256" key="2">
    <source>
        <dbReference type="SAM" id="Phobius"/>
    </source>
</evidence>
<evidence type="ECO:0000256" key="1">
    <source>
        <dbReference type="SAM" id="MobiDB-lite"/>
    </source>
</evidence>
<keyword evidence="2" id="KW-1133">Transmembrane helix</keyword>
<sequence length="237" mass="25727">MILPLLGRVAGPQQFSHDGPILSDRWTSDWSDHWGNHQPANNDSDESPHKVAFIVLSVFYCLGFLISTCIVFGNAYNSQTKTYNWDQRWVPSLVRRDACLMLFFPIIFLLPAFLWPLVVASWILYQLYKVALRLAYVVSDAARSATSCCGVPLPRRDRPGGDAATAPVDLEMGVAVCSEGEGALSDDGSEIVSDGASVRSAGSCKSDRPPSYTSVQPDEDGEHSGGEAEGLLTKGAE</sequence>
<feature type="region of interest" description="Disordered" evidence="1">
    <location>
        <begin position="182"/>
        <end position="237"/>
    </location>
</feature>
<dbReference type="Proteomes" id="UP001265746">
    <property type="component" value="Unassembled WGS sequence"/>
</dbReference>
<dbReference type="EMBL" id="JAUJFL010000001">
    <property type="protein sequence ID" value="KAK2614242.1"/>
    <property type="molecule type" value="Genomic_DNA"/>
</dbReference>
<keyword evidence="2" id="KW-0472">Membrane</keyword>
<gene>
    <name evidence="3" type="ORF">N8I77_001088</name>
</gene>
<evidence type="ECO:0000313" key="3">
    <source>
        <dbReference type="EMBL" id="KAK2614242.1"/>
    </source>
</evidence>
<evidence type="ECO:0008006" key="5">
    <source>
        <dbReference type="Google" id="ProtNLM"/>
    </source>
</evidence>
<feature type="transmembrane region" description="Helical" evidence="2">
    <location>
        <begin position="51"/>
        <end position="77"/>
    </location>
</feature>
<organism evidence="3 4">
    <name type="scientific">Phomopsis amygdali</name>
    <name type="common">Fusicoccum amygdali</name>
    <dbReference type="NCBI Taxonomy" id="1214568"/>
    <lineage>
        <taxon>Eukaryota</taxon>
        <taxon>Fungi</taxon>
        <taxon>Dikarya</taxon>
        <taxon>Ascomycota</taxon>
        <taxon>Pezizomycotina</taxon>
        <taxon>Sordariomycetes</taxon>
        <taxon>Sordariomycetidae</taxon>
        <taxon>Diaporthales</taxon>
        <taxon>Diaporthaceae</taxon>
        <taxon>Diaporthe</taxon>
    </lineage>
</organism>
<reference evidence="3" key="1">
    <citation type="submission" date="2023-06" db="EMBL/GenBank/DDBJ databases">
        <authorList>
            <person name="Noh H."/>
        </authorList>
    </citation>
    <scope>NUCLEOTIDE SEQUENCE</scope>
    <source>
        <strain evidence="3">DUCC20226</strain>
    </source>
</reference>
<dbReference type="AlphaFoldDB" id="A0AAD9SRC7"/>
<feature type="transmembrane region" description="Helical" evidence="2">
    <location>
        <begin position="98"/>
        <end position="125"/>
    </location>
</feature>
<keyword evidence="4" id="KW-1185">Reference proteome</keyword>
<accession>A0AAD9SRC7</accession>
<keyword evidence="2" id="KW-0812">Transmembrane</keyword>
<evidence type="ECO:0000313" key="4">
    <source>
        <dbReference type="Proteomes" id="UP001265746"/>
    </source>
</evidence>
<protein>
    <recommendedName>
        <fullName evidence="5">Transmembrane protein</fullName>
    </recommendedName>
</protein>
<proteinExistence type="predicted"/>
<comment type="caution">
    <text evidence="3">The sequence shown here is derived from an EMBL/GenBank/DDBJ whole genome shotgun (WGS) entry which is preliminary data.</text>
</comment>
<name>A0AAD9SRC7_PHOAM</name>